<evidence type="ECO:0000313" key="3">
    <source>
        <dbReference type="Proteomes" id="UP001346149"/>
    </source>
</evidence>
<feature type="region of interest" description="Disordered" evidence="1">
    <location>
        <begin position="141"/>
        <end position="176"/>
    </location>
</feature>
<keyword evidence="3" id="KW-1185">Reference proteome</keyword>
<dbReference type="Proteomes" id="UP001346149">
    <property type="component" value="Unassembled WGS sequence"/>
</dbReference>
<sequence length="234" mass="25587">MEMEYVDEEEAWKCLKHPSRRRRKGICPTCLKECLRNLCPECADARPCGCGASTTSSSSSPPSSSLSRFFAGGGSVGHGSNLNDSEPLFRRSRSVAVSLFRSRSRYANDLDAGQQKNGEPGPAGGKGSRTAFFWGMFRRDKSKRSGGGLGEPVSCIEDESRRAGDERREAEGKAAEDRSMMMWKSRSVAVTSNYAGFDARSVASGKRRSWYFPIPMKAFRQSKAAVAVAVAQED</sequence>
<organism evidence="2 3">
    <name type="scientific">Trapa natans</name>
    <name type="common">Water chestnut</name>
    <dbReference type="NCBI Taxonomy" id="22666"/>
    <lineage>
        <taxon>Eukaryota</taxon>
        <taxon>Viridiplantae</taxon>
        <taxon>Streptophyta</taxon>
        <taxon>Embryophyta</taxon>
        <taxon>Tracheophyta</taxon>
        <taxon>Spermatophyta</taxon>
        <taxon>Magnoliopsida</taxon>
        <taxon>eudicotyledons</taxon>
        <taxon>Gunneridae</taxon>
        <taxon>Pentapetalae</taxon>
        <taxon>rosids</taxon>
        <taxon>malvids</taxon>
        <taxon>Myrtales</taxon>
        <taxon>Lythraceae</taxon>
        <taxon>Trapa</taxon>
    </lineage>
</organism>
<evidence type="ECO:0000313" key="2">
    <source>
        <dbReference type="EMBL" id="KAK4796617.1"/>
    </source>
</evidence>
<name>A0AAN7M2A0_TRANT</name>
<dbReference type="EMBL" id="JAXQNO010000006">
    <property type="protein sequence ID" value="KAK4796617.1"/>
    <property type="molecule type" value="Genomic_DNA"/>
</dbReference>
<feature type="compositionally biased region" description="Basic and acidic residues" evidence="1">
    <location>
        <begin position="158"/>
        <end position="176"/>
    </location>
</feature>
<dbReference type="PANTHER" id="PTHR34197:SF2">
    <property type="entry name" value="OS04G0591300 PROTEIN"/>
    <property type="match status" value="1"/>
</dbReference>
<reference evidence="2 3" key="1">
    <citation type="journal article" date="2023" name="Hortic Res">
        <title>Pangenome of water caltrop reveals structural variations and asymmetric subgenome divergence after allopolyploidization.</title>
        <authorList>
            <person name="Zhang X."/>
            <person name="Chen Y."/>
            <person name="Wang L."/>
            <person name="Yuan Y."/>
            <person name="Fang M."/>
            <person name="Shi L."/>
            <person name="Lu R."/>
            <person name="Comes H.P."/>
            <person name="Ma Y."/>
            <person name="Chen Y."/>
            <person name="Huang G."/>
            <person name="Zhou Y."/>
            <person name="Zheng Z."/>
            <person name="Qiu Y."/>
        </authorList>
    </citation>
    <scope>NUCLEOTIDE SEQUENCE [LARGE SCALE GENOMIC DNA]</scope>
    <source>
        <strain evidence="2">F231</strain>
    </source>
</reference>
<protein>
    <submittedName>
        <fullName evidence="2">Uncharacterized protein</fullName>
    </submittedName>
</protein>
<dbReference type="PANTHER" id="PTHR34197">
    <property type="entry name" value="OS04G0591300 PROTEIN"/>
    <property type="match status" value="1"/>
</dbReference>
<feature type="region of interest" description="Disordered" evidence="1">
    <location>
        <begin position="108"/>
        <end position="128"/>
    </location>
</feature>
<dbReference type="AlphaFoldDB" id="A0AAN7M2A0"/>
<gene>
    <name evidence="2" type="ORF">SAY86_028943</name>
</gene>
<accession>A0AAN7M2A0</accession>
<comment type="caution">
    <text evidence="2">The sequence shown here is derived from an EMBL/GenBank/DDBJ whole genome shotgun (WGS) entry which is preliminary data.</text>
</comment>
<proteinExistence type="predicted"/>
<evidence type="ECO:0000256" key="1">
    <source>
        <dbReference type="SAM" id="MobiDB-lite"/>
    </source>
</evidence>